<reference evidence="2 3" key="1">
    <citation type="submission" date="2017-07" db="EMBL/GenBank/DDBJ databases">
        <authorList>
            <person name="Talla V."/>
            <person name="Backstrom N."/>
        </authorList>
    </citation>
    <scope>NUCLEOTIDE SEQUENCE [LARGE SCALE GENOMIC DNA]</scope>
</reference>
<organism evidence="2 3">
    <name type="scientific">Leptidea sinapis</name>
    <dbReference type="NCBI Taxonomy" id="189913"/>
    <lineage>
        <taxon>Eukaryota</taxon>
        <taxon>Metazoa</taxon>
        <taxon>Ecdysozoa</taxon>
        <taxon>Arthropoda</taxon>
        <taxon>Hexapoda</taxon>
        <taxon>Insecta</taxon>
        <taxon>Pterygota</taxon>
        <taxon>Neoptera</taxon>
        <taxon>Endopterygota</taxon>
        <taxon>Lepidoptera</taxon>
        <taxon>Glossata</taxon>
        <taxon>Ditrysia</taxon>
        <taxon>Papilionoidea</taxon>
        <taxon>Pieridae</taxon>
        <taxon>Dismorphiinae</taxon>
        <taxon>Leptidea</taxon>
    </lineage>
</organism>
<keyword evidence="1" id="KW-0812">Transmembrane</keyword>
<keyword evidence="3" id="KW-1185">Reference proteome</keyword>
<evidence type="ECO:0000256" key="1">
    <source>
        <dbReference type="SAM" id="Phobius"/>
    </source>
</evidence>
<sequence length="102" mass="11762">ILAILRFFELLQVPDFSNQLWGLIWIIISILIVTFFQIKTISRYILRNEKIECNHLPLMNLNKLDKLSENSSSLASLQKIYDASENKKKTSSVLGSTLHINN</sequence>
<evidence type="ECO:0000313" key="3">
    <source>
        <dbReference type="Proteomes" id="UP000324832"/>
    </source>
</evidence>
<keyword evidence="1" id="KW-1133">Transmembrane helix</keyword>
<feature type="transmembrane region" description="Helical" evidence="1">
    <location>
        <begin position="20"/>
        <end position="38"/>
    </location>
</feature>
<protein>
    <submittedName>
        <fullName evidence="2">Uncharacterized protein</fullName>
    </submittedName>
</protein>
<evidence type="ECO:0000313" key="2">
    <source>
        <dbReference type="EMBL" id="VVC99800.1"/>
    </source>
</evidence>
<proteinExistence type="predicted"/>
<gene>
    <name evidence="2" type="ORF">LSINAPIS_LOCUS10589</name>
</gene>
<name>A0A5E4QQ41_9NEOP</name>
<feature type="non-terminal residue" evidence="2">
    <location>
        <position position="1"/>
    </location>
</feature>
<dbReference type="Proteomes" id="UP000324832">
    <property type="component" value="Unassembled WGS sequence"/>
</dbReference>
<keyword evidence="1" id="KW-0472">Membrane</keyword>
<accession>A0A5E4QQ41</accession>
<dbReference type="EMBL" id="FZQP02004333">
    <property type="protein sequence ID" value="VVC99800.1"/>
    <property type="molecule type" value="Genomic_DNA"/>
</dbReference>
<dbReference type="AlphaFoldDB" id="A0A5E4QQ41"/>